<feature type="region of interest" description="Disordered" evidence="1">
    <location>
        <begin position="678"/>
        <end position="758"/>
    </location>
</feature>
<dbReference type="OrthoDB" id="7679551at2"/>
<feature type="region of interest" description="Disordered" evidence="1">
    <location>
        <begin position="430"/>
        <end position="505"/>
    </location>
</feature>
<dbReference type="GeneID" id="97672198"/>
<protein>
    <submittedName>
        <fullName evidence="2">Uncharacterized protein</fullName>
    </submittedName>
</protein>
<reference evidence="3" key="1">
    <citation type="submission" date="2015-07" db="EMBL/GenBank/DDBJ databases">
        <authorList>
            <person name="Rodrigo-Torres Lidia"/>
            <person name="Arahal R.David."/>
        </authorList>
    </citation>
    <scope>NUCLEOTIDE SEQUENCE [LARGE SCALE GENOMIC DNA]</scope>
    <source>
        <strain evidence="3">CECT 5096</strain>
    </source>
</reference>
<dbReference type="AlphaFoldDB" id="A0A0M7AR45"/>
<evidence type="ECO:0000313" key="2">
    <source>
        <dbReference type="EMBL" id="CTQ76886.1"/>
    </source>
</evidence>
<proteinExistence type="predicted"/>
<gene>
    <name evidence="2" type="ORF">LA5096_04921</name>
</gene>
<sequence>MKKQKVILLDQAQIGRILKSGGFAALDAVIGRGDKFLFAAQAFHADKDLLKIPESERAAFKAWLQEKTYAGKVVTVDDIDITSRKEQKRYDPEGRAGKRGTNKELWDMGARKFMLENQDIYDFEVISADHAFLDNRVGKHHPLKRIHFERVSMKALMSWLVAHPNVDLTEANFNSIRETALKGHFGESHHLEKQQPDVPESYEAALKLKDEARQTNVLEDREKRKTNRKRAAKRGRKLFDLGAPIFITGAAAYAMHDLITREAEESGLPYLEAAQSLGIEFTREQLKNLAAEAGIDLAITFTPIGPLKKAWDVLGNIDDIVSLMQLYGEAYPDDEVIQQMAALADDVTGSTALAAYVEGRDALTGAVGGVLDRVFGSAESEEEAAEAIGKVRGAIRTGGEELDAALANGAGTNELTDLLLHRAEESAPARLVEPDFRNPDLSPGRVLEGEAPLSDVDRLPGSDPILPPSIWPEERLHGAGRSGADDLAAASGQAGSGATGSFSGRKTSYDRIRRFGGSPEEEAQALAEYNAQLKQSLIYMRGDEEVAKVTAARILALEWGLTAFATHEDGTVIKYPVEKVYSDLEEDGFRYVREDAEQALTERGIRAKQVYVMPNRRTGSDWLQGGYDKDGYGPRMTLSYDDEAGERRVVTESFQANVDRAWQRSRMTHMARLRQKAEEFGLTQPKQSEAEAKPMVPESPAAPQGVPAAPSEHPDPTENSVGQPERSPELRPMPRVQPMPSGYGVAGTKPSPGANSGP</sequence>
<dbReference type="RefSeq" id="WP_055117453.1">
    <property type="nucleotide sequence ID" value="NZ_CXWC01000013.1"/>
</dbReference>
<dbReference type="Proteomes" id="UP000049983">
    <property type="component" value="Unassembled WGS sequence"/>
</dbReference>
<evidence type="ECO:0000313" key="3">
    <source>
        <dbReference type="Proteomes" id="UP000049983"/>
    </source>
</evidence>
<dbReference type="EMBL" id="CXWC01000013">
    <property type="protein sequence ID" value="CTQ76886.1"/>
    <property type="molecule type" value="Genomic_DNA"/>
</dbReference>
<accession>A0A0M7AR45</accession>
<organism evidence="2 3">
    <name type="scientific">Roseibium album</name>
    <dbReference type="NCBI Taxonomy" id="311410"/>
    <lineage>
        <taxon>Bacteria</taxon>
        <taxon>Pseudomonadati</taxon>
        <taxon>Pseudomonadota</taxon>
        <taxon>Alphaproteobacteria</taxon>
        <taxon>Hyphomicrobiales</taxon>
        <taxon>Stappiaceae</taxon>
        <taxon>Roseibium</taxon>
    </lineage>
</organism>
<dbReference type="STRING" id="311410.LA5095_03639"/>
<name>A0A0M7AR45_9HYPH</name>
<keyword evidence="3" id="KW-1185">Reference proteome</keyword>
<evidence type="ECO:0000256" key="1">
    <source>
        <dbReference type="SAM" id="MobiDB-lite"/>
    </source>
</evidence>